<dbReference type="STRING" id="1648404.CP97_14629"/>
<reference evidence="2" key="2">
    <citation type="submission" date="2015-04" db="EMBL/GenBank/DDBJ databases">
        <title>The complete genome sequence of Erythrobacter sp. s21-N3.</title>
        <authorList>
            <person name="Zhuang L."/>
            <person name="Liu Y."/>
            <person name="Shao Z."/>
        </authorList>
    </citation>
    <scope>NUCLEOTIDE SEQUENCE [LARGE SCALE GENOMIC DNA]</scope>
    <source>
        <strain evidence="2">s21-N3</strain>
    </source>
</reference>
<dbReference type="Proteomes" id="UP000059113">
    <property type="component" value="Chromosome"/>
</dbReference>
<dbReference type="EMBL" id="CP011310">
    <property type="protein sequence ID" value="ANC50315.1"/>
    <property type="molecule type" value="Genomic_DNA"/>
</dbReference>
<protein>
    <submittedName>
        <fullName evidence="1">Uncharacterized protein</fullName>
    </submittedName>
</protein>
<sequence>MNGCSLQDLRSPLGRAKASGVGSESVVHPIEFYTELKNNCAKL</sequence>
<gene>
    <name evidence="1" type="ORF">CP97_14629</name>
</gene>
<dbReference type="AlphaFoldDB" id="A0A168LZS9"/>
<evidence type="ECO:0000313" key="2">
    <source>
        <dbReference type="Proteomes" id="UP000059113"/>
    </source>
</evidence>
<keyword evidence="2" id="KW-1185">Reference proteome</keyword>
<accession>A0A168LZS9</accession>
<reference evidence="1 2" key="1">
    <citation type="journal article" date="2015" name="Int. J. Syst. Evol. Microbiol.">
        <title>Erythrobacter atlanticus sp. nov., a bacterium from ocean sediment able to degrade polycyclic aromatic hydrocarbons.</title>
        <authorList>
            <person name="Zhuang L."/>
            <person name="Liu Y."/>
            <person name="Wang L."/>
            <person name="Wang W."/>
            <person name="Shao Z."/>
        </authorList>
    </citation>
    <scope>NUCLEOTIDE SEQUENCE [LARGE SCALE GENOMIC DNA]</scope>
    <source>
        <strain evidence="2">s21-N3</strain>
    </source>
</reference>
<organism evidence="1 2">
    <name type="scientific">Aurantiacibacter atlanticus</name>
    <dbReference type="NCBI Taxonomy" id="1648404"/>
    <lineage>
        <taxon>Bacteria</taxon>
        <taxon>Pseudomonadati</taxon>
        <taxon>Pseudomonadota</taxon>
        <taxon>Alphaproteobacteria</taxon>
        <taxon>Sphingomonadales</taxon>
        <taxon>Erythrobacteraceae</taxon>
        <taxon>Aurantiacibacter</taxon>
    </lineage>
</organism>
<dbReference type="KEGG" id="ery:CP97_14629"/>
<name>A0A168LZS9_9SPHN</name>
<proteinExistence type="predicted"/>
<evidence type="ECO:0000313" key="1">
    <source>
        <dbReference type="EMBL" id="ANC50315.1"/>
    </source>
</evidence>